<name>A0ACC1XPP2_MELAZ</name>
<comment type="caution">
    <text evidence="1">The sequence shown here is derived from an EMBL/GenBank/DDBJ whole genome shotgun (WGS) entry which is preliminary data.</text>
</comment>
<evidence type="ECO:0000313" key="1">
    <source>
        <dbReference type="EMBL" id="KAJ4713298.1"/>
    </source>
</evidence>
<accession>A0ACC1XPP2</accession>
<reference evidence="1 2" key="1">
    <citation type="journal article" date="2023" name="Science">
        <title>Complex scaffold remodeling in plant triterpene biosynthesis.</title>
        <authorList>
            <person name="De La Pena R."/>
            <person name="Hodgson H."/>
            <person name="Liu J.C."/>
            <person name="Stephenson M.J."/>
            <person name="Martin A.C."/>
            <person name="Owen C."/>
            <person name="Harkess A."/>
            <person name="Leebens-Mack J."/>
            <person name="Jimenez L.E."/>
            <person name="Osbourn A."/>
            <person name="Sattely E.S."/>
        </authorList>
    </citation>
    <scope>NUCLEOTIDE SEQUENCE [LARGE SCALE GENOMIC DNA]</scope>
    <source>
        <strain evidence="2">cv. JPN11</strain>
        <tissue evidence="1">Leaf</tissue>
    </source>
</reference>
<keyword evidence="2" id="KW-1185">Reference proteome</keyword>
<proteinExistence type="predicted"/>
<gene>
    <name evidence="1" type="ORF">OWV82_015410</name>
</gene>
<evidence type="ECO:0000313" key="2">
    <source>
        <dbReference type="Proteomes" id="UP001164539"/>
    </source>
</evidence>
<dbReference type="Proteomes" id="UP001164539">
    <property type="component" value="Chromosome 8"/>
</dbReference>
<sequence length="245" mass="27622">MARLSNALFIVLNFLSFVLGFTAVSCSAYIQLHGGSSVCQKALEMPLLVIGLFLMIVSTIGLVGSCCRANLLLWLYLFVMFFLIVGLLLFTVFVLVVTNNMIGKRASPDRLHDYSTWLQNRFADGKNWEEIKGCLIDTQSGCCKPPMYCGLTRENGSTWTVPEKGPAVQESDCTTFSNEQDQLCYDCKSCKGGVLDHVRKEWRFLSVLNSCVLVVILVVFCIGCCVRKNYRYDQYMRYRNGYAHS</sequence>
<protein>
    <submittedName>
        <fullName evidence="1">Tetraspanin family protein</fullName>
    </submittedName>
</protein>
<dbReference type="EMBL" id="CM051401">
    <property type="protein sequence ID" value="KAJ4713298.1"/>
    <property type="molecule type" value="Genomic_DNA"/>
</dbReference>
<organism evidence="1 2">
    <name type="scientific">Melia azedarach</name>
    <name type="common">Chinaberry tree</name>
    <dbReference type="NCBI Taxonomy" id="155640"/>
    <lineage>
        <taxon>Eukaryota</taxon>
        <taxon>Viridiplantae</taxon>
        <taxon>Streptophyta</taxon>
        <taxon>Embryophyta</taxon>
        <taxon>Tracheophyta</taxon>
        <taxon>Spermatophyta</taxon>
        <taxon>Magnoliopsida</taxon>
        <taxon>eudicotyledons</taxon>
        <taxon>Gunneridae</taxon>
        <taxon>Pentapetalae</taxon>
        <taxon>rosids</taxon>
        <taxon>malvids</taxon>
        <taxon>Sapindales</taxon>
        <taxon>Meliaceae</taxon>
        <taxon>Melia</taxon>
    </lineage>
</organism>